<comment type="similarity">
    <text evidence="1">Belongs to the disease resistance NB-LRR family.</text>
</comment>
<dbReference type="FunFam" id="3.40.50.300:FF:001091">
    <property type="entry name" value="Probable disease resistance protein At1g61300"/>
    <property type="match status" value="1"/>
</dbReference>
<dbReference type="CDD" id="cd14798">
    <property type="entry name" value="RX-CC_like"/>
    <property type="match status" value="1"/>
</dbReference>
<evidence type="ECO:0000256" key="3">
    <source>
        <dbReference type="ARBA" id="ARBA00022737"/>
    </source>
</evidence>
<dbReference type="GO" id="GO:0006952">
    <property type="term" value="P:defense response"/>
    <property type="evidence" value="ECO:0007669"/>
    <property type="project" value="UniProtKB-KW"/>
</dbReference>
<feature type="domain" description="NB-ARC" evidence="6">
    <location>
        <begin position="168"/>
        <end position="343"/>
    </location>
</feature>
<evidence type="ECO:0000256" key="2">
    <source>
        <dbReference type="ARBA" id="ARBA00022614"/>
    </source>
</evidence>
<proteinExistence type="inferred from homology"/>
<dbReference type="Pfam" id="PF00931">
    <property type="entry name" value="NB-ARC"/>
    <property type="match status" value="1"/>
</dbReference>
<sequence>MELVASASEGLRSLLGSEYALQAGVRNDIDFVQAELQRMHAFLQDYARSQQATTAVVKDWAREVRELAYDLEDAVDEFKYRVSPAPVGIPAMVVHLVSTFMARRQIAEQARSLRTRVLEVSERHKRYECDVFLPLDAPSSASALWLPPTMYVEVASQSNLVGIDGPRDEIISKLMDAGRKDASGRRRVASMVGFAGVGKTTLAMAVYRSLEGQFQCRAFITVSRKLDIKRLVTDILQQIIPVGSSSMPDPDMAGVETWEISQLVGKLRENLQCKRYLIVIDDLWETSSWRDISCVLPENNLGSIIMTTTRNESVADACCSSYNLGDFVHKVESMNDLDSKTLFLGRIFGSENNCPHDFEEMSLKILKKCAG</sequence>
<organism evidence="8 9">
    <name type="scientific">Panicum virgatum</name>
    <name type="common">Blackwell switchgrass</name>
    <dbReference type="NCBI Taxonomy" id="38727"/>
    <lineage>
        <taxon>Eukaryota</taxon>
        <taxon>Viridiplantae</taxon>
        <taxon>Streptophyta</taxon>
        <taxon>Embryophyta</taxon>
        <taxon>Tracheophyta</taxon>
        <taxon>Spermatophyta</taxon>
        <taxon>Magnoliopsida</taxon>
        <taxon>Liliopsida</taxon>
        <taxon>Poales</taxon>
        <taxon>Poaceae</taxon>
        <taxon>PACMAD clade</taxon>
        <taxon>Panicoideae</taxon>
        <taxon>Panicodae</taxon>
        <taxon>Paniceae</taxon>
        <taxon>Panicinae</taxon>
        <taxon>Panicum</taxon>
        <taxon>Panicum sect. Hiantes</taxon>
    </lineage>
</organism>
<dbReference type="GO" id="GO:0043531">
    <property type="term" value="F:ADP binding"/>
    <property type="evidence" value="ECO:0007669"/>
    <property type="project" value="InterPro"/>
</dbReference>
<keyword evidence="9" id="KW-1185">Reference proteome</keyword>
<reference evidence="8" key="1">
    <citation type="submission" date="2020-05" db="EMBL/GenBank/DDBJ databases">
        <title>WGS assembly of Panicum virgatum.</title>
        <authorList>
            <person name="Lovell J.T."/>
            <person name="Jenkins J."/>
            <person name="Shu S."/>
            <person name="Juenger T.E."/>
            <person name="Schmutz J."/>
        </authorList>
    </citation>
    <scope>NUCLEOTIDE SEQUENCE</scope>
    <source>
        <strain evidence="8">AP13</strain>
    </source>
</reference>
<accession>A0A8T0V6Y6</accession>
<evidence type="ECO:0000313" key="9">
    <source>
        <dbReference type="Proteomes" id="UP000823388"/>
    </source>
</evidence>
<keyword evidence="3" id="KW-0677">Repeat</keyword>
<comment type="caution">
    <text evidence="8">The sequence shown here is derived from an EMBL/GenBank/DDBJ whole genome shotgun (WGS) entry which is preliminary data.</text>
</comment>
<dbReference type="PANTHER" id="PTHR19338">
    <property type="entry name" value="TRANSLOCASE OF INNER MITOCHONDRIAL MEMBRANE 13 HOMOLOG"/>
    <property type="match status" value="1"/>
</dbReference>
<protein>
    <submittedName>
        <fullName evidence="8">Uncharacterized protein</fullName>
    </submittedName>
</protein>
<dbReference type="InterPro" id="IPR027417">
    <property type="entry name" value="P-loop_NTPase"/>
</dbReference>
<evidence type="ECO:0000256" key="4">
    <source>
        <dbReference type="ARBA" id="ARBA00022741"/>
    </source>
</evidence>
<dbReference type="Proteomes" id="UP000823388">
    <property type="component" value="Chromosome 2N"/>
</dbReference>
<dbReference type="InterPro" id="IPR002182">
    <property type="entry name" value="NB-ARC"/>
</dbReference>
<keyword evidence="2" id="KW-0433">Leucine-rich repeat</keyword>
<evidence type="ECO:0000259" key="6">
    <source>
        <dbReference type="Pfam" id="PF00931"/>
    </source>
</evidence>
<evidence type="ECO:0000313" key="8">
    <source>
        <dbReference type="EMBL" id="KAG2632142.1"/>
    </source>
</evidence>
<evidence type="ECO:0000256" key="1">
    <source>
        <dbReference type="ARBA" id="ARBA00008894"/>
    </source>
</evidence>
<evidence type="ECO:0000256" key="5">
    <source>
        <dbReference type="ARBA" id="ARBA00022821"/>
    </source>
</evidence>
<evidence type="ECO:0000259" key="7">
    <source>
        <dbReference type="Pfam" id="PF18052"/>
    </source>
</evidence>
<keyword evidence="4" id="KW-0547">Nucleotide-binding</keyword>
<keyword evidence="5" id="KW-0611">Plant defense</keyword>
<gene>
    <name evidence="8" type="ORF">PVAP13_2NG064746</name>
</gene>
<dbReference type="EMBL" id="CM029040">
    <property type="protein sequence ID" value="KAG2632142.1"/>
    <property type="molecule type" value="Genomic_DNA"/>
</dbReference>
<dbReference type="InterPro" id="IPR038005">
    <property type="entry name" value="RX-like_CC"/>
</dbReference>
<dbReference type="Gene3D" id="1.20.5.4130">
    <property type="match status" value="1"/>
</dbReference>
<dbReference type="PRINTS" id="PR00364">
    <property type="entry name" value="DISEASERSIST"/>
</dbReference>
<dbReference type="PANTHER" id="PTHR19338:SF45">
    <property type="entry name" value="RX N-TERMINAL DOMAIN-CONTAINING PROTEIN"/>
    <property type="match status" value="1"/>
</dbReference>
<feature type="domain" description="Disease resistance N-terminal" evidence="7">
    <location>
        <begin position="4"/>
        <end position="83"/>
    </location>
</feature>
<name>A0A8T0V6Y6_PANVG</name>
<dbReference type="Gene3D" id="3.40.50.300">
    <property type="entry name" value="P-loop containing nucleotide triphosphate hydrolases"/>
    <property type="match status" value="1"/>
</dbReference>
<dbReference type="InterPro" id="IPR041118">
    <property type="entry name" value="Rx_N"/>
</dbReference>
<dbReference type="SUPFAM" id="SSF52540">
    <property type="entry name" value="P-loop containing nucleoside triphosphate hydrolases"/>
    <property type="match status" value="1"/>
</dbReference>
<dbReference type="AlphaFoldDB" id="A0A8T0V6Y6"/>
<dbReference type="Pfam" id="PF18052">
    <property type="entry name" value="Rx_N"/>
    <property type="match status" value="1"/>
</dbReference>